<name>A0A7I4YWE9_HAECO</name>
<dbReference type="AlphaFoldDB" id="A0A7I4YWE9"/>
<keyword evidence="1" id="KW-1185">Reference proteome</keyword>
<organism evidence="1 2">
    <name type="scientific">Haemonchus contortus</name>
    <name type="common">Barber pole worm</name>
    <dbReference type="NCBI Taxonomy" id="6289"/>
    <lineage>
        <taxon>Eukaryota</taxon>
        <taxon>Metazoa</taxon>
        <taxon>Ecdysozoa</taxon>
        <taxon>Nematoda</taxon>
        <taxon>Chromadorea</taxon>
        <taxon>Rhabditida</taxon>
        <taxon>Rhabditina</taxon>
        <taxon>Rhabditomorpha</taxon>
        <taxon>Strongyloidea</taxon>
        <taxon>Trichostrongylidae</taxon>
        <taxon>Haemonchus</taxon>
    </lineage>
</organism>
<dbReference type="OrthoDB" id="262529at2759"/>
<dbReference type="Proteomes" id="UP000025227">
    <property type="component" value="Unplaced"/>
</dbReference>
<accession>A0A7I4YWE9</accession>
<proteinExistence type="predicted"/>
<protein>
    <submittedName>
        <fullName evidence="2">Uncharacterized protein</fullName>
    </submittedName>
</protein>
<evidence type="ECO:0000313" key="2">
    <source>
        <dbReference type="WBParaSite" id="HCON_00151370-00001"/>
    </source>
</evidence>
<sequence length="51" mass="5796">MIPAVASTLPFAEQMAKKRKAEALEASLHQPPHERTLFHLLMMTPRCGPRR</sequence>
<reference evidence="2" key="1">
    <citation type="submission" date="2020-12" db="UniProtKB">
        <authorList>
            <consortium name="WormBaseParasite"/>
        </authorList>
    </citation>
    <scope>IDENTIFICATION</scope>
    <source>
        <strain evidence="2">MHco3</strain>
    </source>
</reference>
<dbReference type="WBParaSite" id="HCON_00151370-00001">
    <property type="protein sequence ID" value="HCON_00151370-00001"/>
    <property type="gene ID" value="HCON_00151370"/>
</dbReference>
<evidence type="ECO:0000313" key="1">
    <source>
        <dbReference type="Proteomes" id="UP000025227"/>
    </source>
</evidence>